<dbReference type="AlphaFoldDB" id="A0A919K3S9"/>
<gene>
    <name evidence="2" type="ORF">Ari01nite_55080</name>
</gene>
<comment type="caution">
    <text evidence="2">The sequence shown here is derived from an EMBL/GenBank/DDBJ whole genome shotgun (WGS) entry which is preliminary data.</text>
</comment>
<evidence type="ECO:0000313" key="2">
    <source>
        <dbReference type="EMBL" id="GIE98043.1"/>
    </source>
</evidence>
<evidence type="ECO:0000313" key="3">
    <source>
        <dbReference type="Proteomes" id="UP000636960"/>
    </source>
</evidence>
<reference evidence="2" key="1">
    <citation type="submission" date="2021-01" db="EMBL/GenBank/DDBJ databases">
        <title>Whole genome shotgun sequence of Actinoplanes rishiriensis NBRC 108556.</title>
        <authorList>
            <person name="Komaki H."/>
            <person name="Tamura T."/>
        </authorList>
    </citation>
    <scope>NUCLEOTIDE SEQUENCE</scope>
    <source>
        <strain evidence="2">NBRC 108556</strain>
    </source>
</reference>
<protein>
    <recommendedName>
        <fullName evidence="4">Secreted protein</fullName>
    </recommendedName>
</protein>
<keyword evidence="1" id="KW-0732">Signal</keyword>
<accession>A0A919K3S9</accession>
<dbReference type="Proteomes" id="UP000636960">
    <property type="component" value="Unassembled WGS sequence"/>
</dbReference>
<organism evidence="2 3">
    <name type="scientific">Paractinoplanes rishiriensis</name>
    <dbReference type="NCBI Taxonomy" id="1050105"/>
    <lineage>
        <taxon>Bacteria</taxon>
        <taxon>Bacillati</taxon>
        <taxon>Actinomycetota</taxon>
        <taxon>Actinomycetes</taxon>
        <taxon>Micromonosporales</taxon>
        <taxon>Micromonosporaceae</taxon>
        <taxon>Paractinoplanes</taxon>
    </lineage>
</organism>
<evidence type="ECO:0008006" key="4">
    <source>
        <dbReference type="Google" id="ProtNLM"/>
    </source>
</evidence>
<feature type="signal peptide" evidence="1">
    <location>
        <begin position="1"/>
        <end position="20"/>
    </location>
</feature>
<dbReference type="EMBL" id="BOMV01000059">
    <property type="protein sequence ID" value="GIE98043.1"/>
    <property type="molecule type" value="Genomic_DNA"/>
</dbReference>
<feature type="chain" id="PRO_5037363907" description="Secreted protein" evidence="1">
    <location>
        <begin position="21"/>
        <end position="74"/>
    </location>
</feature>
<keyword evidence="3" id="KW-1185">Reference proteome</keyword>
<evidence type="ECO:0000256" key="1">
    <source>
        <dbReference type="SAM" id="SignalP"/>
    </source>
</evidence>
<name>A0A919K3S9_9ACTN</name>
<sequence>MLLAKKVTMPSVLMPLGSGAASVPSWNAVTTCVASSVAIIGKPPRIRLGGSGHVAVVKPHGNAHIVLLPAQRVE</sequence>
<proteinExistence type="predicted"/>